<dbReference type="InterPro" id="IPR057326">
    <property type="entry name" value="KR_dom"/>
</dbReference>
<evidence type="ECO:0000256" key="7">
    <source>
        <dbReference type="PROSITE-ProRule" id="PRU01363"/>
    </source>
</evidence>
<dbReference type="GO" id="GO:0032259">
    <property type="term" value="P:methylation"/>
    <property type="evidence" value="ECO:0007669"/>
    <property type="project" value="UniProtKB-KW"/>
</dbReference>
<dbReference type="InterPro" id="IPR014030">
    <property type="entry name" value="Ketoacyl_synth_N"/>
</dbReference>
<dbReference type="InterPro" id="IPR016035">
    <property type="entry name" value="Acyl_Trfase/lysoPLipase"/>
</dbReference>
<dbReference type="CDD" id="cd02440">
    <property type="entry name" value="AdoMet_MTases"/>
    <property type="match status" value="1"/>
</dbReference>
<evidence type="ECO:0000256" key="4">
    <source>
        <dbReference type="ARBA" id="ARBA00022679"/>
    </source>
</evidence>
<dbReference type="InterPro" id="IPR016036">
    <property type="entry name" value="Malonyl_transacylase_ACP-bd"/>
</dbReference>
<name>A0A9W9TCJ7_PENCI</name>
<evidence type="ECO:0000256" key="2">
    <source>
        <dbReference type="ARBA" id="ARBA00022553"/>
    </source>
</evidence>
<reference evidence="12" key="2">
    <citation type="journal article" date="2023" name="IMA Fungus">
        <title>Comparative genomic study of the Penicillium genus elucidates a diverse pangenome and 15 lateral gene transfer events.</title>
        <authorList>
            <person name="Petersen C."/>
            <person name="Sorensen T."/>
            <person name="Nielsen M.R."/>
            <person name="Sondergaard T.E."/>
            <person name="Sorensen J.L."/>
            <person name="Fitzpatrick D.A."/>
            <person name="Frisvad J.C."/>
            <person name="Nielsen K.L."/>
        </authorList>
    </citation>
    <scope>NUCLEOTIDE SEQUENCE</scope>
    <source>
        <strain evidence="12">IBT 23319</strain>
    </source>
</reference>
<dbReference type="SUPFAM" id="SSF53901">
    <property type="entry name" value="Thiolase-like"/>
    <property type="match status" value="1"/>
</dbReference>
<evidence type="ECO:0000313" key="13">
    <source>
        <dbReference type="Proteomes" id="UP001147733"/>
    </source>
</evidence>
<dbReference type="PANTHER" id="PTHR43775:SF49">
    <property type="entry name" value="SYNTHASE, PUTATIVE (JCVI)-RELATED"/>
    <property type="match status" value="1"/>
</dbReference>
<dbReference type="Pfam" id="PF13847">
    <property type="entry name" value="Methyltransf_31"/>
    <property type="match status" value="1"/>
</dbReference>
<dbReference type="InterPro" id="IPR016039">
    <property type="entry name" value="Thiolase-like"/>
</dbReference>
<dbReference type="SMART" id="SM00829">
    <property type="entry name" value="PKS_ER"/>
    <property type="match status" value="1"/>
</dbReference>
<dbReference type="GO" id="GO:0006633">
    <property type="term" value="P:fatty acid biosynthetic process"/>
    <property type="evidence" value="ECO:0007669"/>
    <property type="project" value="TreeGrafter"/>
</dbReference>
<accession>A0A9W9TCJ7</accession>
<protein>
    <recommendedName>
        <fullName evidence="14">Polyketide synthase</fullName>
    </recommendedName>
</protein>
<dbReference type="SUPFAM" id="SSF51735">
    <property type="entry name" value="NAD(P)-binding Rossmann-fold domains"/>
    <property type="match status" value="3"/>
</dbReference>
<dbReference type="SMART" id="SM00826">
    <property type="entry name" value="PKS_DH"/>
    <property type="match status" value="1"/>
</dbReference>
<dbReference type="InterPro" id="IPR020807">
    <property type="entry name" value="PKS_DH"/>
</dbReference>
<dbReference type="FunFam" id="3.40.50.720:FF:000209">
    <property type="entry name" value="Polyketide synthase Pks12"/>
    <property type="match status" value="1"/>
</dbReference>
<dbReference type="Gene3D" id="3.40.366.10">
    <property type="entry name" value="Malonyl-Coenzyme A Acyl Carrier Protein, domain 2"/>
    <property type="match status" value="1"/>
</dbReference>
<dbReference type="CDD" id="cd05195">
    <property type="entry name" value="enoyl_red"/>
    <property type="match status" value="1"/>
</dbReference>
<dbReference type="InterPro" id="IPR049900">
    <property type="entry name" value="PKS_mFAS_DH"/>
</dbReference>
<dbReference type="Pfam" id="PF07993">
    <property type="entry name" value="NAD_binding_4"/>
    <property type="match status" value="1"/>
</dbReference>
<dbReference type="Pfam" id="PF00109">
    <property type="entry name" value="ketoacyl-synt"/>
    <property type="match status" value="1"/>
</dbReference>
<dbReference type="InterPro" id="IPR036291">
    <property type="entry name" value="NAD(P)-bd_dom_sf"/>
</dbReference>
<dbReference type="OrthoDB" id="329835at2759"/>
<comment type="caution">
    <text evidence="12">The sequence shown here is derived from an EMBL/GenBank/DDBJ whole genome shotgun (WGS) entry which is preliminary data.</text>
</comment>
<dbReference type="InterPro" id="IPR049551">
    <property type="entry name" value="PKS_DH_C"/>
</dbReference>
<dbReference type="InterPro" id="IPR020843">
    <property type="entry name" value="ER"/>
</dbReference>
<dbReference type="SMART" id="SM00827">
    <property type="entry name" value="PKS_AT"/>
    <property type="match status" value="1"/>
</dbReference>
<dbReference type="InterPro" id="IPR009081">
    <property type="entry name" value="PP-bd_ACP"/>
</dbReference>
<keyword evidence="2" id="KW-0597">Phosphoprotein</keyword>
<dbReference type="Gene3D" id="3.40.50.720">
    <property type="entry name" value="NAD(P)-binding Rossmann-like Domain"/>
    <property type="match status" value="3"/>
</dbReference>
<evidence type="ECO:0000256" key="3">
    <source>
        <dbReference type="ARBA" id="ARBA00022603"/>
    </source>
</evidence>
<evidence type="ECO:0000256" key="5">
    <source>
        <dbReference type="ARBA" id="ARBA00023268"/>
    </source>
</evidence>
<feature type="domain" description="Ketosynthase family 3 (KS3)" evidence="10">
    <location>
        <begin position="50"/>
        <end position="467"/>
    </location>
</feature>
<dbReference type="Pfam" id="PF08659">
    <property type="entry name" value="KR"/>
    <property type="match status" value="1"/>
</dbReference>
<dbReference type="Pfam" id="PF13602">
    <property type="entry name" value="ADH_zinc_N_2"/>
    <property type="match status" value="1"/>
</dbReference>
<keyword evidence="3" id="KW-0489">Methyltransferase</keyword>
<reference evidence="12" key="1">
    <citation type="submission" date="2022-11" db="EMBL/GenBank/DDBJ databases">
        <authorList>
            <person name="Petersen C."/>
        </authorList>
    </citation>
    <scope>NUCLEOTIDE SEQUENCE</scope>
    <source>
        <strain evidence="12">IBT 23319</strain>
    </source>
</reference>
<keyword evidence="4" id="KW-0808">Transferase</keyword>
<evidence type="ECO:0000313" key="12">
    <source>
        <dbReference type="EMBL" id="KAJ5217459.1"/>
    </source>
</evidence>
<dbReference type="RefSeq" id="XP_056495053.1">
    <property type="nucleotide sequence ID" value="XM_056649989.1"/>
</dbReference>
<dbReference type="SUPFAM" id="SSF52151">
    <property type="entry name" value="FabD/lysophospholipase-like"/>
    <property type="match status" value="1"/>
</dbReference>
<feature type="region of interest" description="C-terminal hotdog fold" evidence="7">
    <location>
        <begin position="1040"/>
        <end position="1187"/>
    </location>
</feature>
<dbReference type="Pfam" id="PF00698">
    <property type="entry name" value="Acyl_transf_1"/>
    <property type="match status" value="1"/>
</dbReference>
<dbReference type="SMART" id="SM00825">
    <property type="entry name" value="PKS_KS"/>
    <property type="match status" value="1"/>
</dbReference>
<dbReference type="SUPFAM" id="SSF55048">
    <property type="entry name" value="Probable ACP-binding domain of malonyl-CoA ACP transacylase"/>
    <property type="match status" value="1"/>
</dbReference>
<dbReference type="Gene3D" id="3.40.50.150">
    <property type="entry name" value="Vaccinia Virus protein VP39"/>
    <property type="match status" value="1"/>
</dbReference>
<dbReference type="GO" id="GO:0044550">
    <property type="term" value="P:secondary metabolite biosynthetic process"/>
    <property type="evidence" value="ECO:0007669"/>
    <property type="project" value="TreeGrafter"/>
</dbReference>
<dbReference type="InterPro" id="IPR001227">
    <property type="entry name" value="Ac_transferase_dom_sf"/>
</dbReference>
<feature type="active site" description="Proton donor; for dehydratase activity" evidence="7">
    <location>
        <position position="1104"/>
    </location>
</feature>
<dbReference type="PANTHER" id="PTHR43775">
    <property type="entry name" value="FATTY ACID SYNTHASE"/>
    <property type="match status" value="1"/>
</dbReference>
<dbReference type="InterPro" id="IPR020841">
    <property type="entry name" value="PKS_Beta-ketoAc_synthase_dom"/>
</dbReference>
<feature type="compositionally biased region" description="Polar residues" evidence="8">
    <location>
        <begin position="24"/>
        <end position="33"/>
    </location>
</feature>
<dbReference type="PROSITE" id="PS52019">
    <property type="entry name" value="PKS_MFAS_DH"/>
    <property type="match status" value="1"/>
</dbReference>
<dbReference type="InterPro" id="IPR013120">
    <property type="entry name" value="FAR_NAD-bd"/>
</dbReference>
<dbReference type="Gene3D" id="3.30.70.3290">
    <property type="match status" value="1"/>
</dbReference>
<dbReference type="Gene3D" id="3.40.47.10">
    <property type="match status" value="1"/>
</dbReference>
<evidence type="ECO:0000259" key="11">
    <source>
        <dbReference type="PROSITE" id="PS52019"/>
    </source>
</evidence>
<feature type="region of interest" description="Disordered" evidence="8">
    <location>
        <begin position="15"/>
        <end position="44"/>
    </location>
</feature>
<dbReference type="InterPro" id="IPR013154">
    <property type="entry name" value="ADH-like_N"/>
</dbReference>
<dbReference type="GO" id="GO:0004312">
    <property type="term" value="F:fatty acid synthase activity"/>
    <property type="evidence" value="ECO:0007669"/>
    <property type="project" value="TreeGrafter"/>
</dbReference>
<organism evidence="12 13">
    <name type="scientific">Penicillium citrinum</name>
    <dbReference type="NCBI Taxonomy" id="5077"/>
    <lineage>
        <taxon>Eukaryota</taxon>
        <taxon>Fungi</taxon>
        <taxon>Dikarya</taxon>
        <taxon>Ascomycota</taxon>
        <taxon>Pezizomycotina</taxon>
        <taxon>Eurotiomycetes</taxon>
        <taxon>Eurotiomycetidae</taxon>
        <taxon>Eurotiales</taxon>
        <taxon>Aspergillaceae</taxon>
        <taxon>Penicillium</taxon>
    </lineage>
</organism>
<sequence length="2836" mass="311876">MTEIKIETALEGAVVSENGAVDSKNGTAPSAQDTRPPEDADKGSTSYCVPFPIAIVGMAMKLPGGVTSAESFWEMLINKQDGHCEVPDTRYNVDAFYSPSVPGTVKTRHGYFLKDNIAQIDRSFFNMTTTEAGKLDPQQRLLLEVVWECMESGGQSNWRGKNVGCFVGVFGEDWLEVSTKDTQCIDRFHAMSTGDFAIANRISYEYDLKGPSITYRTACSSSMVGLHEACQALYSGECDSAVVGGSNLILAPTMTTSISDNMVLSPSGLCRTFDANADGYGRGEAINAIFIKPLADALREGDPIRAVIRSTATNCDGRTPTITTPGSEAQERLIRHAYQKAGIDNLSQTALFECHGTGTIAGDTAETSVVGRIFQKDGVYISAVKPNVGHSEGASGLTSIIKAALVLEKGVIPPNAHFLNPNPKIPFEEGKLTVPVEPMEWPEGKAKRVSVNSFGIGGTNVHAILDSFPSANSASPGDVPCSGNPRLLVVSTKNAKSLEERVNNIKQYLAHSSVNVDDLAYTLGTRRDHMKHRAFAIIDQDGTVSDFEKSRATKSGIAFVFSGQGAQWAGMGRELLSTSRSFCRSIWTMDQALKRLTSPPEWNLHDELLREDDSTRISEPEFCQPICTAIQIALTDILRAWGIHPDSAIGHSSGEIAAAYASGAINAQVAISLSYYRGQAMKFTTQRGGMAAIGMSPKRASKYLRDGIAVACENSPQSVTLSGDEDILAEVLEKIEADEPDTFCRRLEVSVAYHSDSMQKPGAIYERDIMPVISHSSTMTPLYSTVTGAVIRVPSTLDAAYWRNNLQLPVLFNDAVQTLIKDTGGTNIFVEIGPHSALSSPLRQILRLHDSDQTSKYIPTMIRNHPQQRGLLMAAGRLYSNGYPVQLSAINDTFGKVLTDLPSYPWLHDEDLWTETRLARQWRMCREPQHELLGSRCLESADIEPSWRKILYVDRVPWLLDHVMGEDVIFPCVGYIAMAGEAIRQITGLRPVRLTDADDSVWFEITIMAYQNESWKKHCVGQARAGTSGYHLPLENKTYPRSLPSKAWYGALKKRGFAFGPAFQRLETISASPSSCHAVASIRCHPDNNENHCDRYTLHPTSIDQALQLLGVAAVRGICRQITTFSVPISIESIDICPGDGLMSLHAFCNSSAQSITGDVSMVSEDGVVLSINNATLVSVDDHDSATNKVSMITKLSWKPHIDLINPPDQIISETIPEHLAKFLENFTHSLILDTAVKIHCLQPCSPHLKSYQGWISSQSNDLLPLPARSNVKCLDSLCKDDSFDESMEELEQNIPELHVLCSKARNISNLSVDLMEGKIRPEDVANEKDMLTALSDFLYTCAGSRVFFRLLGHSNPTIRVLVVGIGNGFAISQALTDLTSENGIPMYEKFTVTDTSADNISRERERHESAKNVEFTLLEISRDPVEQGLEPESYDLIIASEAFDTDSHASSVFKNIYSLLAPGGRILYQGSWAATPLVTYVMAIYPTWWEQQGHDLKRSVVSRQDWQKILQEADLSDAAELTSHSSPYHLDTTIVSRPRTASPHRGRVILLYLSKIMDWARWVEGCLIQAGYTVTWVALGERLPLAEDVISLVDLEGPFFADMSENKLAQIQLFASQMTHSRVLWVTDSSQMECKDPQFALALGFARTMRHEIMPDFATLEMDQYDAAGVVSLLRTLQHIQGEGIYPRLDPDREFAVHKGVIHVSRAHWTPVQEALAAVKPLDDYVKVLDIGTYGLLSSLAWRGQDSRDLEDDEVEVEVKYCSLNFRDIMVAMGVVGDKTEFGLEGSGFIRRVGSSVKHLQVDQAVVIVTDGLLCTRKIVPAHCCSPLVPGLSLADAATVPSVFTTAIYSLIEICRLQEGQSVLIHSACGGVGLAAIQVCQVLGAKIFATVGSETKAQYLVESFGISRDRIFDSRSTSFFHGVMEQTGHRGVDIVLNSLSGELLHTSWKCVAKRGKMIELGKRDMLGHAQLDMKLFTGNRSFIGVDLKQLLEDEPESRSLIQQGMEYITQGKLKPIRPVTFFEAVDIQQAFGHMQMGNHMGKVVIKMPENSTLLPVTGNMSFFKLPPDVTFLLVGGLGGLGRAVATWMVEKGARNFVFLSRSAGRSRDSISFIEELESQNCAVTAVSGSVDDMHDVQRAVSVCKNRIAGVIQMSMVLKDQLLSKLTHDTWISTLAPKVQGTMNLHNALLGSKLDFFVCFSSIAGLCGNTGQSSYAAASSFLDAFVKYRQMNGLVASVIDVGLIDDVGFAYEHMPKVIQRAYSASMQTIGEGDLLQALELAMSQQGQFASGLGTTRSLSDPGVVPPWDQDARYSLWGRVVSVEEQSTATLHGDFKDLVEKIQRDPQILDDPATESQIIKVLGREIGSHLSNTNDMNDDEIYNMVIESLVMIEIRSWFRRHLKLEVSLLDISNASTIGGLGKVTVNALRVKYQAGDAEMKESKGPPTKSDDLYLGDLVLGRDFRPIAGPVPEWHSETEGHILLTGATGFLGAFLLSMLVALPKVHTVTCLIRAADSTTAMGRLDATFKKFNLSIDFQHKIRAAPGDVSQRYLGLETTEFAYLAEKCSSVFHLGAVVNYTLPYSAQREVNVMGLVHVLSFANTHRLKSVHYFSGLAAYGPVGFLGGQDYIPENQRPVAAQRQLRHQQGYPLTKFVAESICWDVIANGFPLSIYRPGFVLGHSIYVHLHPFGHISPPPPNQRNFFVPIDFVCSSAVHISLSNKNIGQAYNLIHPDQGQNISLSSTFNILSQLAPQPLRSVTFSQWLELVSDTKFHALSHIAPIIAQRSSEGSIWWDSENDDMVVYGTENLHRALENRPDILQCPSMTDLLELYFKGWSQ</sequence>
<keyword evidence="1" id="KW-0596">Phosphopantetheine</keyword>
<gene>
    <name evidence="12" type="ORF">N7469_011084</name>
</gene>
<dbReference type="InterPro" id="IPR050091">
    <property type="entry name" value="PKS_NRPS_Biosynth_Enz"/>
</dbReference>
<dbReference type="EMBL" id="JAPQKT010000010">
    <property type="protein sequence ID" value="KAJ5217459.1"/>
    <property type="molecule type" value="Genomic_DNA"/>
</dbReference>
<dbReference type="InterPro" id="IPR029063">
    <property type="entry name" value="SAM-dependent_MTases_sf"/>
</dbReference>
<evidence type="ECO:0000256" key="1">
    <source>
        <dbReference type="ARBA" id="ARBA00022450"/>
    </source>
</evidence>
<proteinExistence type="inferred from homology"/>
<dbReference type="Pfam" id="PF14765">
    <property type="entry name" value="PS-DH"/>
    <property type="match status" value="1"/>
</dbReference>
<dbReference type="Proteomes" id="UP001147733">
    <property type="component" value="Unassembled WGS sequence"/>
</dbReference>
<dbReference type="InterPro" id="IPR014031">
    <property type="entry name" value="Ketoacyl_synth_C"/>
</dbReference>
<dbReference type="CDD" id="cd00833">
    <property type="entry name" value="PKS"/>
    <property type="match status" value="1"/>
</dbReference>
<dbReference type="InterPro" id="IPR032821">
    <property type="entry name" value="PKS_assoc"/>
</dbReference>
<dbReference type="InterPro" id="IPR014043">
    <property type="entry name" value="Acyl_transferase_dom"/>
</dbReference>
<comment type="similarity">
    <text evidence="6">In the C-terminal section; belongs to the NRP synthetase family.</text>
</comment>
<dbReference type="GO" id="GO:1901336">
    <property type="term" value="P:lactone biosynthetic process"/>
    <property type="evidence" value="ECO:0007669"/>
    <property type="project" value="UniProtKB-ARBA"/>
</dbReference>
<dbReference type="InterPro" id="IPR042104">
    <property type="entry name" value="PKS_dehydratase_sf"/>
</dbReference>
<dbReference type="GeneID" id="81389156"/>
<dbReference type="InterPro" id="IPR011032">
    <property type="entry name" value="GroES-like_sf"/>
</dbReference>
<feature type="domain" description="PKS/mFAS DH" evidence="11">
    <location>
        <begin position="930"/>
        <end position="1187"/>
    </location>
</feature>
<dbReference type="SMART" id="SM00822">
    <property type="entry name" value="PKS_KR"/>
    <property type="match status" value="1"/>
</dbReference>
<evidence type="ECO:0000256" key="6">
    <source>
        <dbReference type="ARBA" id="ARBA00029443"/>
    </source>
</evidence>
<feature type="active site" description="Proton acceptor; for dehydratase activity" evidence="7">
    <location>
        <position position="962"/>
    </location>
</feature>
<dbReference type="Pfam" id="PF21089">
    <property type="entry name" value="PKS_DH_N"/>
    <property type="match status" value="1"/>
</dbReference>
<dbReference type="InterPro" id="IPR013968">
    <property type="entry name" value="PKS_KR"/>
</dbReference>
<dbReference type="Gene3D" id="3.90.180.10">
    <property type="entry name" value="Medium-chain alcohol dehydrogenases, catalytic domain"/>
    <property type="match status" value="1"/>
</dbReference>
<feature type="domain" description="Carrier" evidence="9">
    <location>
        <begin position="2352"/>
        <end position="2427"/>
    </location>
</feature>
<dbReference type="Pfam" id="PF02801">
    <property type="entry name" value="Ketoacyl-synt_C"/>
    <property type="match status" value="1"/>
</dbReference>
<dbReference type="InterPro" id="IPR025714">
    <property type="entry name" value="Methyltranfer_dom"/>
</dbReference>
<keyword evidence="13" id="KW-1185">Reference proteome</keyword>
<dbReference type="PROSITE" id="PS52004">
    <property type="entry name" value="KS3_2"/>
    <property type="match status" value="1"/>
</dbReference>
<dbReference type="Pfam" id="PF08240">
    <property type="entry name" value="ADH_N"/>
    <property type="match status" value="1"/>
</dbReference>
<dbReference type="Pfam" id="PF16197">
    <property type="entry name" value="KAsynt_C_assoc"/>
    <property type="match status" value="1"/>
</dbReference>
<dbReference type="PROSITE" id="PS50075">
    <property type="entry name" value="CARRIER"/>
    <property type="match status" value="1"/>
</dbReference>
<dbReference type="Gene3D" id="3.10.129.110">
    <property type="entry name" value="Polyketide synthase dehydratase"/>
    <property type="match status" value="1"/>
</dbReference>
<evidence type="ECO:0000259" key="10">
    <source>
        <dbReference type="PROSITE" id="PS52004"/>
    </source>
</evidence>
<evidence type="ECO:0008006" key="14">
    <source>
        <dbReference type="Google" id="ProtNLM"/>
    </source>
</evidence>
<dbReference type="GO" id="GO:0016491">
    <property type="term" value="F:oxidoreductase activity"/>
    <property type="evidence" value="ECO:0007669"/>
    <property type="project" value="InterPro"/>
</dbReference>
<dbReference type="SUPFAM" id="SSF53335">
    <property type="entry name" value="S-adenosyl-L-methionine-dependent methyltransferases"/>
    <property type="match status" value="1"/>
</dbReference>
<evidence type="ECO:0000256" key="8">
    <source>
        <dbReference type="SAM" id="MobiDB-lite"/>
    </source>
</evidence>
<dbReference type="GO" id="GO:0008168">
    <property type="term" value="F:methyltransferase activity"/>
    <property type="evidence" value="ECO:0007669"/>
    <property type="project" value="UniProtKB-KW"/>
</dbReference>
<evidence type="ECO:0000259" key="9">
    <source>
        <dbReference type="PROSITE" id="PS50075"/>
    </source>
</evidence>
<dbReference type="InterPro" id="IPR049552">
    <property type="entry name" value="PKS_DH_N"/>
</dbReference>
<dbReference type="SUPFAM" id="SSF50129">
    <property type="entry name" value="GroES-like"/>
    <property type="match status" value="1"/>
</dbReference>
<keyword evidence="5" id="KW-0511">Multifunctional enzyme</keyword>
<feature type="region of interest" description="N-terminal hotdog fold" evidence="7">
    <location>
        <begin position="930"/>
        <end position="1030"/>
    </location>
</feature>